<accession>A0ABV6R6E3</accession>
<organism evidence="1 2">
    <name type="scientific">Brevundimonas balnearis</name>
    <dbReference type="NCBI Taxonomy" id="1572858"/>
    <lineage>
        <taxon>Bacteria</taxon>
        <taxon>Pseudomonadati</taxon>
        <taxon>Pseudomonadota</taxon>
        <taxon>Alphaproteobacteria</taxon>
        <taxon>Caulobacterales</taxon>
        <taxon>Caulobacteraceae</taxon>
        <taxon>Brevundimonas</taxon>
    </lineage>
</organism>
<keyword evidence="2" id="KW-1185">Reference proteome</keyword>
<gene>
    <name evidence="1" type="ORF">ACFFGE_09680</name>
</gene>
<dbReference type="EMBL" id="JBHLSW010000006">
    <property type="protein sequence ID" value="MFC0634148.1"/>
    <property type="molecule type" value="Genomic_DNA"/>
</dbReference>
<dbReference type="RefSeq" id="WP_376836146.1">
    <property type="nucleotide sequence ID" value="NZ_JBHLSW010000006.1"/>
</dbReference>
<name>A0ABV6R6E3_9CAUL</name>
<evidence type="ECO:0000313" key="2">
    <source>
        <dbReference type="Proteomes" id="UP001589906"/>
    </source>
</evidence>
<evidence type="ECO:0000313" key="1">
    <source>
        <dbReference type="EMBL" id="MFC0634148.1"/>
    </source>
</evidence>
<dbReference type="Proteomes" id="UP001589906">
    <property type="component" value="Unassembled WGS sequence"/>
</dbReference>
<comment type="caution">
    <text evidence="1">The sequence shown here is derived from an EMBL/GenBank/DDBJ whole genome shotgun (WGS) entry which is preliminary data.</text>
</comment>
<evidence type="ECO:0008006" key="3">
    <source>
        <dbReference type="Google" id="ProtNLM"/>
    </source>
</evidence>
<reference evidence="1 2" key="1">
    <citation type="submission" date="2024-09" db="EMBL/GenBank/DDBJ databases">
        <authorList>
            <person name="Sun Q."/>
            <person name="Mori K."/>
        </authorList>
    </citation>
    <scope>NUCLEOTIDE SEQUENCE [LARGE SCALE GENOMIC DNA]</scope>
    <source>
        <strain evidence="1 2">NCAIM B.02621</strain>
    </source>
</reference>
<proteinExistence type="predicted"/>
<sequence>MLALTMLLALAPIQDPGAPGAVEPARATLESCQFETDRWVCRYQMPAIAIVPSAAGTGSSEATPPQGPTEPPLEAEVLSAEEQDLVLRCAEASWLSLCTPAQRRTARALRAEAEADSALRQSIGARIGAGDCAGAERAALEAGRLALAAQVRDYCRPEAQ</sequence>
<protein>
    <recommendedName>
        <fullName evidence="3">Lysozyme inhibitor LprI N-terminal domain-containing protein</fullName>
    </recommendedName>
</protein>